<evidence type="ECO:0000256" key="1">
    <source>
        <dbReference type="SAM" id="MobiDB-lite"/>
    </source>
</evidence>
<name>A0A2T9YJU1_9FUNG</name>
<keyword evidence="3" id="KW-1185">Reference proteome</keyword>
<feature type="compositionally biased region" description="Polar residues" evidence="1">
    <location>
        <begin position="136"/>
        <end position="146"/>
    </location>
</feature>
<dbReference type="EMBL" id="MBFT01000356">
    <property type="protein sequence ID" value="PVU92612.1"/>
    <property type="molecule type" value="Genomic_DNA"/>
</dbReference>
<feature type="compositionally biased region" description="Polar residues" evidence="1">
    <location>
        <begin position="1620"/>
        <end position="1643"/>
    </location>
</feature>
<feature type="compositionally biased region" description="Basic and acidic residues" evidence="1">
    <location>
        <begin position="1734"/>
        <end position="1751"/>
    </location>
</feature>
<dbReference type="PANTHER" id="PTHR28608">
    <property type="entry name" value="INTEGRATOR COMPLEX SUBUNIT 2"/>
    <property type="match status" value="1"/>
</dbReference>
<evidence type="ECO:0000313" key="2">
    <source>
        <dbReference type="EMBL" id="PVU92612.1"/>
    </source>
</evidence>
<proteinExistence type="predicted"/>
<feature type="compositionally biased region" description="Basic and acidic residues" evidence="1">
    <location>
        <begin position="1648"/>
        <end position="1664"/>
    </location>
</feature>
<dbReference type="Proteomes" id="UP000245699">
    <property type="component" value="Unassembled WGS sequence"/>
</dbReference>
<reference evidence="2 3" key="1">
    <citation type="journal article" date="2018" name="MBio">
        <title>Comparative Genomics Reveals the Core Gene Toolbox for the Fungus-Insect Symbiosis.</title>
        <authorList>
            <person name="Wang Y."/>
            <person name="Stata M."/>
            <person name="Wang W."/>
            <person name="Stajich J.E."/>
            <person name="White M.M."/>
            <person name="Moncalvo J.M."/>
        </authorList>
    </citation>
    <scope>NUCLEOTIDE SEQUENCE [LARGE SCALE GENOMIC DNA]</scope>
    <source>
        <strain evidence="2 3">AUS-77-4</strain>
    </source>
</reference>
<feature type="region of interest" description="Disordered" evidence="1">
    <location>
        <begin position="1603"/>
        <end position="1776"/>
    </location>
</feature>
<feature type="compositionally biased region" description="Polar residues" evidence="1">
    <location>
        <begin position="1486"/>
        <end position="1505"/>
    </location>
</feature>
<feature type="region of interest" description="Disordered" evidence="1">
    <location>
        <begin position="111"/>
        <end position="155"/>
    </location>
</feature>
<organism evidence="2 3">
    <name type="scientific">Furculomyces boomerangus</name>
    <dbReference type="NCBI Taxonomy" id="61424"/>
    <lineage>
        <taxon>Eukaryota</taxon>
        <taxon>Fungi</taxon>
        <taxon>Fungi incertae sedis</taxon>
        <taxon>Zoopagomycota</taxon>
        <taxon>Kickxellomycotina</taxon>
        <taxon>Harpellomycetes</taxon>
        <taxon>Harpellales</taxon>
        <taxon>Harpellaceae</taxon>
        <taxon>Furculomyces</taxon>
    </lineage>
</organism>
<comment type="caution">
    <text evidence="2">The sequence shown here is derived from an EMBL/GenBank/DDBJ whole genome shotgun (WGS) entry which is preliminary data.</text>
</comment>
<dbReference type="Pfam" id="PF14750">
    <property type="entry name" value="INTS2"/>
    <property type="match status" value="1"/>
</dbReference>
<feature type="compositionally biased region" description="Polar residues" evidence="1">
    <location>
        <begin position="1700"/>
        <end position="1720"/>
    </location>
</feature>
<feature type="region of interest" description="Disordered" evidence="1">
    <location>
        <begin position="1485"/>
        <end position="1506"/>
    </location>
</feature>
<dbReference type="OrthoDB" id="5599951at2759"/>
<feature type="compositionally biased region" description="Basic residues" evidence="1">
    <location>
        <begin position="1752"/>
        <end position="1768"/>
    </location>
</feature>
<feature type="compositionally biased region" description="Low complexity" evidence="1">
    <location>
        <begin position="1721"/>
        <end position="1733"/>
    </location>
</feature>
<dbReference type="GO" id="GO:0032039">
    <property type="term" value="C:integrator complex"/>
    <property type="evidence" value="ECO:0007669"/>
    <property type="project" value="InterPro"/>
</dbReference>
<feature type="compositionally biased region" description="Basic and acidic residues" evidence="1">
    <location>
        <begin position="1685"/>
        <end position="1699"/>
    </location>
</feature>
<gene>
    <name evidence="2" type="ORF">BB559_003653</name>
</gene>
<dbReference type="PANTHER" id="PTHR28608:SF1">
    <property type="entry name" value="INTEGRATOR COMPLEX SUBUNIT 2"/>
    <property type="match status" value="1"/>
</dbReference>
<sequence length="1776" mass="204163">MSNQKTPSKNTGELDIKPNLFSHILNIKTETRETNPQKECSNMFLDTSPKTPKSDSIIASPKSNLNIIDNVIIESKPKVEKMSRKQAFALKVEKIKSPSLNSIKPIRMTLRSKKAKEDPSQSTLKIKNSEKREGLSNDNTEISYSKETPKKNTKGSTNAILAEWASQKKLSIGKKFILINEKSKKRTSLVPGSLKAKLENIKRKDNHISKSHKNVVFQKKLGLSKPSKPKFTLDSSLFDKKIKPEQFYVENNLSDSYTYVPDTRPLYSTNDYIQLESECFANWKAEKKDSDFSRKKQNQHLIAFIKGSLRDKTKAIILSFLDLVEEIPTIVAIYQQRSSLETTKAPTAEVDTALTSYWKWLKVKCALLATNTIELAESVTFTQNSFDKKSFLGTHKTHLDSTAMADKGKIIQIEINDIIKTLFEKGRILWINIKKSIECLVLCHIDISFLSSVELDDETINETLVYVLLDLYQLLTINYRSYIKATLENLFSKLPFKQQKLFCEELKRRSLLFDVFLSIQSYNWTNTLSTPGFNTLANVDDLIGNYILELNSAFTINNTEWIISSPEALLSKSAQNIQNHICNILFQYCEGRNIGFKNIPWKNYVKAWIGLLGHAEIEPLELGLSLCTRLSRRAITDDDSKICMILAILIMARSQPKYFDLVREMLAGMYNTKSRIYFSVFAVFSNLKKADDIDKFIRNAVNMNITFPRKKIYTLCDWMDTKSAWYSRLYQKAPNFIFDTNVTLQPLESSSVYTAALYLIQSGNIYQTKLDILAWIKHILENVKTQDLPILFKLMRQYAITETKPIPENLVMETIYDRIPFVDDNQSDNISLFDSKYMLLLYYLLHYNNTYHNSSSNPKNDNFVENRANTKTVRYSYSDKLIDSIPGKLIVGHLEKISNLNDEKYKQPYIECIPEFFSLLTTQYQYQMDPGEALYQEIKNLNPTTNHQTKSVKYSKEIINEDIKAIFLSKNVLESQNYPKIIQFIEDYMNLPTNVLFLTAKSFIEYSFSTILKLAGSFSDNHLKNIFLDYPKPEGDLHKDTKEKYYDIDKFHLSDSEVNVMPSKTSNTEKKIISLFCQAWYKLYSINASLTITTSVNSWNPDPLTRNLTKKTIQDLWVNPTLLFQCSKYIFIYPELASLFLTVLNSITKMSKSKYQKLYQFQLRKTPNINFKPVHFSAFLQLQDVTIIHMLFEILYILRKSHFASTLQDERIDVSEKIYAFIHQKFLEQHILLKLVHFEGYECCLIKDIVQNVPSTHTCFEFLPELVNRSNDKQAIFAVELATCLFQNYPMQKSETIAKDIVITRIANLLKPFVSGVYSKRNVIMINSFITALIKISITFPKVSTNCISTLTSVQKECGFMAVKFGFDGSSKISKSIEASDLDAKKNSNSTSKSPAEDASWNCTLLFERIENAIALLILNKTNSTGFEGNKKHFGKVLKDANKTMDVESWEEKNKHHSVLFKKQYSEEYNQAKVSKLLNKLAPMYSNPQENQNKPPNTSQNTLKGNSYYGGVPLPINQHMTNRVYQNEQVQMRTIPEGISQNIGQQYNGSQEYSSTNNFNKQVIGGQMGSVNRQNTDFTYNENQLNRDRRAYPQDTLNYSINKYDNKGKHYSKKTDYDNIPSSKTSLDTSYSFKHNKQNSQGQGRKRGYSEIEKDNSKPYDKNDSYQGREFSEDGFSGGSVNQADYDRNVQRDGNDDYNRSGSHFKPNSDSYQSGNRSTKNYSSSGYSDGNSYNDKKGSSEYYRESGDHQSSKSKNKSHKSRHNRSQKHSSNQGSR</sequence>
<feature type="compositionally biased region" description="Basic and acidic residues" evidence="1">
    <location>
        <begin position="1604"/>
        <end position="1617"/>
    </location>
</feature>
<dbReference type="GO" id="GO:0034472">
    <property type="term" value="P:snRNA 3'-end processing"/>
    <property type="evidence" value="ECO:0007669"/>
    <property type="project" value="TreeGrafter"/>
</dbReference>
<dbReference type="STRING" id="61424.A0A2T9YJU1"/>
<protein>
    <submittedName>
        <fullName evidence="2">Uncharacterized protein</fullName>
    </submittedName>
</protein>
<evidence type="ECO:0000313" key="3">
    <source>
        <dbReference type="Proteomes" id="UP000245699"/>
    </source>
</evidence>
<dbReference type="InterPro" id="IPR029321">
    <property type="entry name" value="INTS2"/>
</dbReference>
<accession>A0A2T9YJU1</accession>